<dbReference type="AlphaFoldDB" id="A0A382D8J3"/>
<sequence length="44" mass="4759">MKYSRISDDLLNFSVLCPTSVNEIQNSTQSGSPGAGKLELNSRT</sequence>
<evidence type="ECO:0000313" key="2">
    <source>
        <dbReference type="EMBL" id="SVB33923.1"/>
    </source>
</evidence>
<organism evidence="2">
    <name type="scientific">marine metagenome</name>
    <dbReference type="NCBI Taxonomy" id="408172"/>
    <lineage>
        <taxon>unclassified sequences</taxon>
        <taxon>metagenomes</taxon>
        <taxon>ecological metagenomes</taxon>
    </lineage>
</organism>
<dbReference type="EMBL" id="UINC01037836">
    <property type="protein sequence ID" value="SVB33923.1"/>
    <property type="molecule type" value="Genomic_DNA"/>
</dbReference>
<protein>
    <submittedName>
        <fullName evidence="2">Uncharacterized protein</fullName>
    </submittedName>
</protein>
<accession>A0A382D8J3</accession>
<feature type="region of interest" description="Disordered" evidence="1">
    <location>
        <begin position="23"/>
        <end position="44"/>
    </location>
</feature>
<proteinExistence type="predicted"/>
<reference evidence="2" key="1">
    <citation type="submission" date="2018-05" db="EMBL/GenBank/DDBJ databases">
        <authorList>
            <person name="Lanie J.A."/>
            <person name="Ng W.-L."/>
            <person name="Kazmierczak K.M."/>
            <person name="Andrzejewski T.M."/>
            <person name="Davidsen T.M."/>
            <person name="Wayne K.J."/>
            <person name="Tettelin H."/>
            <person name="Glass J.I."/>
            <person name="Rusch D."/>
            <person name="Podicherti R."/>
            <person name="Tsui H.-C.T."/>
            <person name="Winkler M.E."/>
        </authorList>
    </citation>
    <scope>NUCLEOTIDE SEQUENCE</scope>
</reference>
<feature type="compositionally biased region" description="Polar residues" evidence="1">
    <location>
        <begin position="23"/>
        <end position="32"/>
    </location>
</feature>
<evidence type="ECO:0000256" key="1">
    <source>
        <dbReference type="SAM" id="MobiDB-lite"/>
    </source>
</evidence>
<name>A0A382D8J3_9ZZZZ</name>
<gene>
    <name evidence="2" type="ORF">METZ01_LOCUS186777</name>
</gene>